<dbReference type="OrthoDB" id="2200301at2"/>
<dbReference type="AlphaFoldDB" id="A0A3M9ME13"/>
<dbReference type="Pfam" id="PF02699">
    <property type="entry name" value="YajC"/>
    <property type="match status" value="1"/>
</dbReference>
<protein>
    <submittedName>
        <fullName evidence="2">Preprotein translocase subunit YajC</fullName>
    </submittedName>
</protein>
<evidence type="ECO:0000313" key="2">
    <source>
        <dbReference type="EMBL" id="RNI22848.1"/>
    </source>
</evidence>
<reference evidence="2 3" key="1">
    <citation type="submission" date="2018-11" db="EMBL/GenBank/DDBJ databases">
        <title>Draft genome of Simplicispira Flexivirga sp. BO-16.</title>
        <authorList>
            <person name="Im W.T."/>
        </authorList>
    </citation>
    <scope>NUCLEOTIDE SEQUENCE [LARGE SCALE GENOMIC DNA]</scope>
    <source>
        <strain evidence="2 3">BO-16</strain>
    </source>
</reference>
<name>A0A3M9ME13_9MICO</name>
<feature type="compositionally biased region" description="Basic and acidic residues" evidence="1">
    <location>
        <begin position="105"/>
        <end position="120"/>
    </location>
</feature>
<dbReference type="RefSeq" id="WP_123271048.1">
    <property type="nucleotide sequence ID" value="NZ_RJJQ01000007.1"/>
</dbReference>
<evidence type="ECO:0000256" key="1">
    <source>
        <dbReference type="SAM" id="MobiDB-lite"/>
    </source>
</evidence>
<dbReference type="InterPro" id="IPR003849">
    <property type="entry name" value="Preprotein_translocase_YajC"/>
</dbReference>
<keyword evidence="3" id="KW-1185">Reference proteome</keyword>
<feature type="region of interest" description="Disordered" evidence="1">
    <location>
        <begin position="81"/>
        <end position="120"/>
    </location>
</feature>
<proteinExistence type="predicted"/>
<dbReference type="SMART" id="SM01323">
    <property type="entry name" value="YajC"/>
    <property type="match status" value="1"/>
</dbReference>
<sequence>MSDLFLLLPLLLLGWLFWSQRRRQQQMSAAQDQVKIGAEVGTTSGLLGTLVALDDQVGTIEVSPGVNLRFVRQAIVPREQVFRRSGGRRPAPAETAQDTPSSEPVDLKKHDDHDPETKAE</sequence>
<comment type="caution">
    <text evidence="2">The sequence shown here is derived from an EMBL/GenBank/DDBJ whole genome shotgun (WGS) entry which is preliminary data.</text>
</comment>
<gene>
    <name evidence="2" type="ORF">EFY87_08535</name>
</gene>
<dbReference type="EMBL" id="RJJQ01000007">
    <property type="protein sequence ID" value="RNI22848.1"/>
    <property type="molecule type" value="Genomic_DNA"/>
</dbReference>
<dbReference type="Proteomes" id="UP000271678">
    <property type="component" value="Unassembled WGS sequence"/>
</dbReference>
<organism evidence="2 3">
    <name type="scientific">Flexivirga caeni</name>
    <dbReference type="NCBI Taxonomy" id="2294115"/>
    <lineage>
        <taxon>Bacteria</taxon>
        <taxon>Bacillati</taxon>
        <taxon>Actinomycetota</taxon>
        <taxon>Actinomycetes</taxon>
        <taxon>Micrococcales</taxon>
        <taxon>Dermacoccaceae</taxon>
        <taxon>Flexivirga</taxon>
    </lineage>
</organism>
<evidence type="ECO:0000313" key="3">
    <source>
        <dbReference type="Proteomes" id="UP000271678"/>
    </source>
</evidence>
<accession>A0A3M9ME13</accession>